<dbReference type="Proteomes" id="UP000502823">
    <property type="component" value="Unassembled WGS sequence"/>
</dbReference>
<dbReference type="GO" id="GO:0007186">
    <property type="term" value="P:G protein-coupled receptor signaling pathway"/>
    <property type="evidence" value="ECO:0007669"/>
    <property type="project" value="TreeGrafter"/>
</dbReference>
<protein>
    <submittedName>
        <fullName evidence="4">Uncharacterized protein</fullName>
    </submittedName>
</protein>
<evidence type="ECO:0000313" key="5">
    <source>
        <dbReference type="Proteomes" id="UP000502823"/>
    </source>
</evidence>
<keyword evidence="5" id="KW-1185">Reference proteome</keyword>
<gene>
    <name evidence="4" type="ORF">Cfor_07315</name>
</gene>
<evidence type="ECO:0000256" key="1">
    <source>
        <dbReference type="ARBA" id="ARBA00009049"/>
    </source>
</evidence>
<sequence>MSEAMKCLCNIISNSSCAQALSTKNHSLEAIVVWLQACKNLDIPYDIKFFTMKLLFLITALGEEVTPQLKSELVMRLTDTLDLILKEAGGAAGDEKRAVSSDVLDDQVALACEVLKALFNLARKSGEHEEHKEEERGQFLRLTFILHNLRLSKTQSSEKQHELHKHVVNMLMTMLHNCYERLVPPVRRNPQDPAKEFEYDGRNMEAVAKLLDFLDHKLDLTEQASNIFYSSTAEHR</sequence>
<evidence type="ECO:0000313" key="4">
    <source>
        <dbReference type="EMBL" id="GFG29309.1"/>
    </source>
</evidence>
<dbReference type="InterPro" id="IPR019318">
    <property type="entry name" value="Gua_nucleotide_exch_fac_Ric8"/>
</dbReference>
<proteinExistence type="inferred from homology"/>
<comment type="similarity">
    <text evidence="1">Belongs to the synembryn family.</text>
</comment>
<dbReference type="EMBL" id="BLKM01003642">
    <property type="protein sequence ID" value="GFG29309.1"/>
    <property type="molecule type" value="Genomic_DNA"/>
</dbReference>
<dbReference type="AlphaFoldDB" id="A0A6L2PAB7"/>
<evidence type="ECO:0000256" key="3">
    <source>
        <dbReference type="ARBA" id="ARBA00023186"/>
    </source>
</evidence>
<dbReference type="InParanoid" id="A0A6L2PAB7"/>
<dbReference type="GO" id="GO:0001965">
    <property type="term" value="F:G-protein alpha-subunit binding"/>
    <property type="evidence" value="ECO:0007669"/>
    <property type="project" value="TreeGrafter"/>
</dbReference>
<dbReference type="OrthoDB" id="5585685at2759"/>
<name>A0A6L2PAB7_COPFO</name>
<dbReference type="GO" id="GO:0005737">
    <property type="term" value="C:cytoplasm"/>
    <property type="evidence" value="ECO:0007669"/>
    <property type="project" value="TreeGrafter"/>
</dbReference>
<dbReference type="Pfam" id="PF10165">
    <property type="entry name" value="Ric8"/>
    <property type="match status" value="1"/>
</dbReference>
<evidence type="ECO:0000256" key="2">
    <source>
        <dbReference type="ARBA" id="ARBA00022658"/>
    </source>
</evidence>
<comment type="caution">
    <text evidence="4">The sequence shown here is derived from an EMBL/GenBank/DDBJ whole genome shotgun (WGS) entry which is preliminary data.</text>
</comment>
<reference evidence="5" key="1">
    <citation type="submission" date="2020-01" db="EMBL/GenBank/DDBJ databases">
        <title>Draft genome sequence of the Termite Coptotermes fromosanus.</title>
        <authorList>
            <person name="Itakura S."/>
            <person name="Yosikawa Y."/>
            <person name="Umezawa K."/>
        </authorList>
    </citation>
    <scope>NUCLEOTIDE SEQUENCE [LARGE SCALE GENOMIC DNA]</scope>
</reference>
<dbReference type="GO" id="GO:0005085">
    <property type="term" value="F:guanyl-nucleotide exchange factor activity"/>
    <property type="evidence" value="ECO:0007669"/>
    <property type="project" value="UniProtKB-KW"/>
</dbReference>
<keyword evidence="3" id="KW-0143">Chaperone</keyword>
<dbReference type="PANTHER" id="PTHR12425:SF5">
    <property type="entry name" value="SYNEMBRYN"/>
    <property type="match status" value="1"/>
</dbReference>
<keyword evidence="2" id="KW-0344">Guanine-nucleotide releasing factor</keyword>
<dbReference type="PANTHER" id="PTHR12425">
    <property type="entry name" value="SYNEMBRYN"/>
    <property type="match status" value="1"/>
</dbReference>
<accession>A0A6L2PAB7</accession>
<organism evidence="4 5">
    <name type="scientific">Coptotermes formosanus</name>
    <name type="common">Formosan subterranean termite</name>
    <dbReference type="NCBI Taxonomy" id="36987"/>
    <lineage>
        <taxon>Eukaryota</taxon>
        <taxon>Metazoa</taxon>
        <taxon>Ecdysozoa</taxon>
        <taxon>Arthropoda</taxon>
        <taxon>Hexapoda</taxon>
        <taxon>Insecta</taxon>
        <taxon>Pterygota</taxon>
        <taxon>Neoptera</taxon>
        <taxon>Polyneoptera</taxon>
        <taxon>Dictyoptera</taxon>
        <taxon>Blattodea</taxon>
        <taxon>Blattoidea</taxon>
        <taxon>Termitoidae</taxon>
        <taxon>Rhinotermitidae</taxon>
        <taxon>Coptotermes</taxon>
    </lineage>
</organism>